<dbReference type="SUPFAM" id="SSF48113">
    <property type="entry name" value="Heme-dependent peroxidases"/>
    <property type="match status" value="1"/>
</dbReference>
<evidence type="ECO:0000256" key="3">
    <source>
        <dbReference type="ARBA" id="ARBA00006873"/>
    </source>
</evidence>
<comment type="cofactor">
    <cofactor evidence="15 18">
        <name>heme b</name>
        <dbReference type="ChEBI" id="CHEBI:60344"/>
    </cofactor>
    <text evidence="15 18">Binds 1 heme b (iron(II)-protoporphyrin IX) group per subunit.</text>
</comment>
<evidence type="ECO:0000256" key="6">
    <source>
        <dbReference type="ARBA" id="ARBA00022617"/>
    </source>
</evidence>
<feature type="disulfide bond" evidence="17">
    <location>
        <begin position="70"/>
        <end position="75"/>
    </location>
</feature>
<feature type="binding site" evidence="15">
    <location>
        <position position="243"/>
    </location>
    <ligand>
        <name>Ca(2+)</name>
        <dbReference type="ChEBI" id="CHEBI:29108"/>
        <label>2</label>
    </ligand>
</feature>
<dbReference type="FunFam" id="1.10.420.10:FF:000006">
    <property type="entry name" value="Peroxidase"/>
    <property type="match status" value="1"/>
</dbReference>
<evidence type="ECO:0000259" key="19">
    <source>
        <dbReference type="PROSITE" id="PS50873"/>
    </source>
</evidence>
<evidence type="ECO:0000256" key="17">
    <source>
        <dbReference type="PIRSR" id="PIRSR600823-5"/>
    </source>
</evidence>
<feature type="binding site" description="axial binding residue" evidence="15">
    <location>
        <position position="196"/>
    </location>
    <ligand>
        <name>heme b</name>
        <dbReference type="ChEBI" id="CHEBI:60344"/>
    </ligand>
    <ligandPart>
        <name>Fe</name>
        <dbReference type="ChEBI" id="CHEBI:18248"/>
    </ligandPart>
</feature>
<dbReference type="EC" id="1.11.1.7" evidence="4 18"/>
<keyword evidence="6 18" id="KW-0349">Heme</keyword>
<feature type="binding site" evidence="15">
    <location>
        <position position="197"/>
    </location>
    <ligand>
        <name>Ca(2+)</name>
        <dbReference type="ChEBI" id="CHEBI:29108"/>
        <label>2</label>
    </ligand>
</feature>
<accession>A0A1J3HXW4</accession>
<feature type="binding site" evidence="14">
    <location>
        <position position="166"/>
    </location>
    <ligand>
        <name>substrate</name>
    </ligand>
</feature>
<dbReference type="InterPro" id="IPR019793">
    <property type="entry name" value="Peroxidases_heam-ligand_BS"/>
</dbReference>
<evidence type="ECO:0000256" key="5">
    <source>
        <dbReference type="ARBA" id="ARBA00022559"/>
    </source>
</evidence>
<feature type="binding site" evidence="15">
    <location>
        <position position="78"/>
    </location>
    <ligand>
        <name>Ca(2+)</name>
        <dbReference type="ChEBI" id="CHEBI:29108"/>
        <label>1</label>
    </ligand>
</feature>
<evidence type="ECO:0000256" key="16">
    <source>
        <dbReference type="PIRSR" id="PIRSR600823-4"/>
    </source>
</evidence>
<proteinExistence type="inferred from homology"/>
<keyword evidence="18" id="KW-0964">Secreted</keyword>
<feature type="active site" description="Proton acceptor" evidence="13">
    <location>
        <position position="68"/>
    </location>
</feature>
<evidence type="ECO:0000256" key="14">
    <source>
        <dbReference type="PIRSR" id="PIRSR600823-2"/>
    </source>
</evidence>
<dbReference type="Gene3D" id="1.10.520.10">
    <property type="match status" value="1"/>
</dbReference>
<evidence type="ECO:0000256" key="2">
    <source>
        <dbReference type="ARBA" id="ARBA00002322"/>
    </source>
</evidence>
<feature type="chain" id="PRO_5009364721" description="Peroxidase" evidence="18">
    <location>
        <begin position="25"/>
        <end position="323"/>
    </location>
</feature>
<keyword evidence="8 15" id="KW-0106">Calcium</keyword>
<evidence type="ECO:0000256" key="10">
    <source>
        <dbReference type="ARBA" id="ARBA00023004"/>
    </source>
</evidence>
<feature type="site" description="Transition state stabilizer" evidence="16">
    <location>
        <position position="64"/>
    </location>
</feature>
<evidence type="ECO:0000256" key="4">
    <source>
        <dbReference type="ARBA" id="ARBA00012313"/>
    </source>
</evidence>
<comment type="similarity">
    <text evidence="18">Belongs to the peroxidase family. Classical plant (class III) peroxidase subfamily.</text>
</comment>
<feature type="binding site" evidence="15">
    <location>
        <position position="90"/>
    </location>
    <ligand>
        <name>Ca(2+)</name>
        <dbReference type="ChEBI" id="CHEBI:29108"/>
        <label>1</label>
    </ligand>
</feature>
<sequence length="323" mass="35633">MECNTHRSMLIVVLMMIMWSCCYSHDQLSSDFYSESCPSLFPAVRRVVQRAVARERRMAASLLRLFFHDCFVNGCDGSILLDDTSSFVGEKTAGPNNNSVRGFEVIDRIKSRVERLCPGVVSCADILAITARDSVLLLGGPRWSVKLGRRDSTTASLSAANSGVIPPPTSTLKNLINRFRAQGLSSRDMVALSGAHTIGQARCVTFRNRIYNRSNIDRSFALSTQRSCPAAAGSGDNNAATLDFRSPERFDVSYYKRLLNHMGLLTSDQVLFNGGSTDSLVIAYSRSLNAFYRDFVRAMVKMGNISPLTGSNGQIRTNCRRPN</sequence>
<dbReference type="PROSITE" id="PS50873">
    <property type="entry name" value="PEROXIDASE_4"/>
    <property type="match status" value="1"/>
</dbReference>
<dbReference type="InterPro" id="IPR010255">
    <property type="entry name" value="Haem_peroxidase_sf"/>
</dbReference>
<dbReference type="PRINTS" id="PR00458">
    <property type="entry name" value="PEROXIDASE"/>
</dbReference>
<dbReference type="GO" id="GO:0020037">
    <property type="term" value="F:heme binding"/>
    <property type="evidence" value="ECO:0007669"/>
    <property type="project" value="UniProtKB-UniRule"/>
</dbReference>
<evidence type="ECO:0000256" key="13">
    <source>
        <dbReference type="PIRSR" id="PIRSR600823-1"/>
    </source>
</evidence>
<dbReference type="EMBL" id="GEVL01004856">
    <property type="protein sequence ID" value="JAU72485.1"/>
    <property type="molecule type" value="Transcribed_RNA"/>
</dbReference>
<evidence type="ECO:0000256" key="9">
    <source>
        <dbReference type="ARBA" id="ARBA00023002"/>
    </source>
</evidence>
<comment type="cofactor">
    <cofactor evidence="15 18">
        <name>Ca(2+)</name>
        <dbReference type="ChEBI" id="CHEBI:29108"/>
    </cofactor>
    <text evidence="15 18">Binds 2 calcium ions per subunit.</text>
</comment>
<keyword evidence="9 18" id="KW-0560">Oxidoreductase</keyword>
<feature type="disulfide bond" evidence="17">
    <location>
        <begin position="37"/>
        <end position="117"/>
    </location>
</feature>
<comment type="function">
    <text evidence="2">Removal of H(2)O(2), oxidation of toxic reductants, biosynthesis and degradation of lignin, suberization, auxin catabolism, response to environmental stresses such as wounding, pathogen attack and oxidative stress. These functions might be dependent on each isozyme/isoform in each plant tissue.</text>
</comment>
<comment type="similarity">
    <text evidence="3">Belongs to the peroxidase family. Ascorbate peroxidase subfamily.</text>
</comment>
<dbReference type="InterPro" id="IPR002016">
    <property type="entry name" value="Haem_peroxidase"/>
</dbReference>
<dbReference type="FunFam" id="1.10.520.10:FF:000001">
    <property type="entry name" value="Peroxidase"/>
    <property type="match status" value="1"/>
</dbReference>
<dbReference type="AlphaFoldDB" id="A0A1J3HXW4"/>
<evidence type="ECO:0000256" key="11">
    <source>
        <dbReference type="ARBA" id="ARBA00023157"/>
    </source>
</evidence>
<feature type="binding site" evidence="15">
    <location>
        <position position="69"/>
    </location>
    <ligand>
        <name>Ca(2+)</name>
        <dbReference type="ChEBI" id="CHEBI:29108"/>
        <label>1</label>
    </ligand>
</feature>
<dbReference type="InterPro" id="IPR019794">
    <property type="entry name" value="Peroxidases_AS"/>
</dbReference>
<evidence type="ECO:0000313" key="20">
    <source>
        <dbReference type="EMBL" id="JAU72485.1"/>
    </source>
</evidence>
<evidence type="ECO:0000256" key="12">
    <source>
        <dbReference type="ARBA" id="ARBA00023180"/>
    </source>
</evidence>
<dbReference type="GO" id="GO:0005576">
    <property type="term" value="C:extracellular region"/>
    <property type="evidence" value="ECO:0007669"/>
    <property type="project" value="UniProtKB-SubCell"/>
</dbReference>
<keyword evidence="10 15" id="KW-0408">Iron</keyword>
<dbReference type="Gene3D" id="1.10.420.10">
    <property type="entry name" value="Peroxidase, domain 2"/>
    <property type="match status" value="1"/>
</dbReference>
<feature type="binding site" evidence="15">
    <location>
        <position position="74"/>
    </location>
    <ligand>
        <name>Ca(2+)</name>
        <dbReference type="ChEBI" id="CHEBI:29108"/>
        <label>1</label>
    </ligand>
</feature>
<keyword evidence="12" id="KW-0325">Glycoprotein</keyword>
<feature type="disulfide bond" evidence="17">
    <location>
        <begin position="123"/>
        <end position="319"/>
    </location>
</feature>
<evidence type="ECO:0000256" key="7">
    <source>
        <dbReference type="ARBA" id="ARBA00022723"/>
    </source>
</evidence>
<name>A0A1J3HXW4_NOCCA</name>
<feature type="signal peptide" evidence="18">
    <location>
        <begin position="1"/>
        <end position="24"/>
    </location>
</feature>
<feature type="domain" description="Plant heme peroxidase family profile" evidence="19">
    <location>
        <begin position="27"/>
        <end position="323"/>
    </location>
</feature>
<protein>
    <recommendedName>
        <fullName evidence="4 18">Peroxidase</fullName>
        <ecNumber evidence="4 18">1.11.1.7</ecNumber>
    </recommendedName>
</protein>
<keyword evidence="7 15" id="KW-0479">Metal-binding</keyword>
<keyword evidence="11 17" id="KW-1015">Disulfide bond</keyword>
<feature type="binding site" evidence="15">
    <location>
        <position position="251"/>
    </location>
    <ligand>
        <name>Ca(2+)</name>
        <dbReference type="ChEBI" id="CHEBI:29108"/>
        <label>2</label>
    </ligand>
</feature>
<reference evidence="20" key="1">
    <citation type="submission" date="2016-07" db="EMBL/GenBank/DDBJ databases">
        <title>De novo transcriptome assembly of four accessions of the metal hyperaccumulator plant Noccaea caerulescens.</title>
        <authorList>
            <person name="Blande D."/>
            <person name="Halimaa P."/>
            <person name="Tervahauta A.I."/>
            <person name="Aarts M.G."/>
            <person name="Karenlampi S.O."/>
        </authorList>
    </citation>
    <scope>NUCLEOTIDE SEQUENCE</scope>
</reference>
<keyword evidence="18" id="KW-0732">Signal</keyword>
<dbReference type="GO" id="GO:0046872">
    <property type="term" value="F:metal ion binding"/>
    <property type="evidence" value="ECO:0007669"/>
    <property type="project" value="UniProtKB-UniRule"/>
</dbReference>
<organism evidence="20">
    <name type="scientific">Noccaea caerulescens</name>
    <name type="common">Alpine penny-cress</name>
    <name type="synonym">Thlaspi caerulescens</name>
    <dbReference type="NCBI Taxonomy" id="107243"/>
    <lineage>
        <taxon>Eukaryota</taxon>
        <taxon>Viridiplantae</taxon>
        <taxon>Streptophyta</taxon>
        <taxon>Embryophyta</taxon>
        <taxon>Tracheophyta</taxon>
        <taxon>Spermatophyta</taxon>
        <taxon>Magnoliopsida</taxon>
        <taxon>eudicotyledons</taxon>
        <taxon>Gunneridae</taxon>
        <taxon>Pentapetalae</taxon>
        <taxon>rosids</taxon>
        <taxon>malvids</taxon>
        <taxon>Brassicales</taxon>
        <taxon>Brassicaceae</taxon>
        <taxon>Coluteocarpeae</taxon>
        <taxon>Noccaea</taxon>
    </lineage>
</organism>
<dbReference type="PANTHER" id="PTHR31388:SF144">
    <property type="entry name" value="PEROXIDASE 67-RELATED"/>
    <property type="match status" value="1"/>
</dbReference>
<dbReference type="PROSITE" id="PS00436">
    <property type="entry name" value="PEROXIDASE_2"/>
    <property type="match status" value="1"/>
</dbReference>
<dbReference type="GO" id="GO:0140825">
    <property type="term" value="F:lactoperoxidase activity"/>
    <property type="evidence" value="ECO:0007669"/>
    <property type="project" value="UniProtKB-EC"/>
</dbReference>
<dbReference type="PRINTS" id="PR00461">
    <property type="entry name" value="PLPEROXIDASE"/>
</dbReference>
<dbReference type="PROSITE" id="PS00435">
    <property type="entry name" value="PEROXIDASE_1"/>
    <property type="match status" value="1"/>
</dbReference>
<dbReference type="GO" id="GO:0006979">
    <property type="term" value="P:response to oxidative stress"/>
    <property type="evidence" value="ECO:0007669"/>
    <property type="project" value="UniProtKB-UniRule"/>
</dbReference>
<dbReference type="InterPro" id="IPR033905">
    <property type="entry name" value="Secretory_peroxidase"/>
</dbReference>
<feature type="binding site" evidence="15">
    <location>
        <position position="76"/>
    </location>
    <ligand>
        <name>Ca(2+)</name>
        <dbReference type="ChEBI" id="CHEBI:29108"/>
        <label>1</label>
    </ligand>
</feature>
<dbReference type="CDD" id="cd00693">
    <property type="entry name" value="secretory_peroxidase"/>
    <property type="match status" value="1"/>
</dbReference>
<evidence type="ECO:0000256" key="18">
    <source>
        <dbReference type="RuleBase" id="RU362060"/>
    </source>
</evidence>
<dbReference type="PANTHER" id="PTHR31388">
    <property type="entry name" value="PEROXIDASE 72-RELATED"/>
    <property type="match status" value="1"/>
</dbReference>
<feature type="disulfide bond" evidence="17">
    <location>
        <begin position="203"/>
        <end position="228"/>
    </location>
</feature>
<feature type="binding site" evidence="15">
    <location>
        <position position="72"/>
    </location>
    <ligand>
        <name>Ca(2+)</name>
        <dbReference type="ChEBI" id="CHEBI:29108"/>
        <label>1</label>
    </ligand>
</feature>
<evidence type="ECO:0000256" key="1">
    <source>
        <dbReference type="ARBA" id="ARBA00000189"/>
    </source>
</evidence>
<dbReference type="Pfam" id="PF00141">
    <property type="entry name" value="peroxidase"/>
    <property type="match status" value="1"/>
</dbReference>
<evidence type="ECO:0000256" key="8">
    <source>
        <dbReference type="ARBA" id="ARBA00022837"/>
    </source>
</evidence>
<dbReference type="GO" id="GO:0042744">
    <property type="term" value="P:hydrogen peroxide catabolic process"/>
    <property type="evidence" value="ECO:0007669"/>
    <property type="project" value="UniProtKB-KW"/>
</dbReference>
<gene>
    <name evidence="20" type="ORF">LE_TR12539_c0_g1_i1_g.40861</name>
</gene>
<comment type="subcellular location">
    <subcellularLocation>
        <location evidence="18">Secreted</location>
    </subcellularLocation>
</comment>
<comment type="catalytic activity">
    <reaction evidence="1 18">
        <text>2 a phenolic donor + H2O2 = 2 a phenolic radical donor + 2 H2O</text>
        <dbReference type="Rhea" id="RHEA:56136"/>
        <dbReference type="ChEBI" id="CHEBI:15377"/>
        <dbReference type="ChEBI" id="CHEBI:16240"/>
        <dbReference type="ChEBI" id="CHEBI:139520"/>
        <dbReference type="ChEBI" id="CHEBI:139521"/>
        <dbReference type="EC" id="1.11.1.7"/>
    </reaction>
</comment>
<keyword evidence="18" id="KW-0376">Hydrogen peroxide</keyword>
<evidence type="ECO:0000256" key="15">
    <source>
        <dbReference type="PIRSR" id="PIRSR600823-3"/>
    </source>
</evidence>
<keyword evidence="5 18" id="KW-0575">Peroxidase</keyword>
<dbReference type="InterPro" id="IPR000823">
    <property type="entry name" value="Peroxidase_pln"/>
</dbReference>